<proteinExistence type="predicted"/>
<organism evidence="1">
    <name type="scientific">marine sediment metagenome</name>
    <dbReference type="NCBI Taxonomy" id="412755"/>
    <lineage>
        <taxon>unclassified sequences</taxon>
        <taxon>metagenomes</taxon>
        <taxon>ecological metagenomes</taxon>
    </lineage>
</organism>
<protein>
    <submittedName>
        <fullName evidence="1">Uncharacterized protein</fullName>
    </submittedName>
</protein>
<name>A0A0F9LGH8_9ZZZZ</name>
<gene>
    <name evidence="1" type="ORF">LCGC14_1202470</name>
</gene>
<reference evidence="1" key="1">
    <citation type="journal article" date="2015" name="Nature">
        <title>Complex archaea that bridge the gap between prokaryotes and eukaryotes.</title>
        <authorList>
            <person name="Spang A."/>
            <person name="Saw J.H."/>
            <person name="Jorgensen S.L."/>
            <person name="Zaremba-Niedzwiedzka K."/>
            <person name="Martijn J."/>
            <person name="Lind A.E."/>
            <person name="van Eijk R."/>
            <person name="Schleper C."/>
            <person name="Guy L."/>
            <person name="Ettema T.J."/>
        </authorList>
    </citation>
    <scope>NUCLEOTIDE SEQUENCE</scope>
</reference>
<dbReference type="AlphaFoldDB" id="A0A0F9LGH8"/>
<dbReference type="EMBL" id="LAZR01006191">
    <property type="protein sequence ID" value="KKM94029.1"/>
    <property type="molecule type" value="Genomic_DNA"/>
</dbReference>
<comment type="caution">
    <text evidence="1">The sequence shown here is derived from an EMBL/GenBank/DDBJ whole genome shotgun (WGS) entry which is preliminary data.</text>
</comment>
<sequence length="76" mass="8765">MPMYKYICGECGSTNEGLFLMDADAPICCGNSMNQVFQSPADVTWGTDRSPTRRWYRDWYPGKPEYSTGRLHGQRY</sequence>
<evidence type="ECO:0000313" key="1">
    <source>
        <dbReference type="EMBL" id="KKM94029.1"/>
    </source>
</evidence>
<accession>A0A0F9LGH8</accession>